<dbReference type="Proteomes" id="UP000305948">
    <property type="component" value="Unassembled WGS sequence"/>
</dbReference>
<dbReference type="AlphaFoldDB" id="A0A5C3N720"/>
<gene>
    <name evidence="2" type="ORF">OE88DRAFT_1676699</name>
</gene>
<protein>
    <recommendedName>
        <fullName evidence="1">Protein kinase domain-containing protein</fullName>
    </recommendedName>
</protein>
<proteinExistence type="predicted"/>
<accession>A0A5C3N720</accession>
<organism evidence="2 3">
    <name type="scientific">Heliocybe sulcata</name>
    <dbReference type="NCBI Taxonomy" id="5364"/>
    <lineage>
        <taxon>Eukaryota</taxon>
        <taxon>Fungi</taxon>
        <taxon>Dikarya</taxon>
        <taxon>Basidiomycota</taxon>
        <taxon>Agaricomycotina</taxon>
        <taxon>Agaricomycetes</taxon>
        <taxon>Gloeophyllales</taxon>
        <taxon>Gloeophyllaceae</taxon>
        <taxon>Heliocybe</taxon>
    </lineage>
</organism>
<dbReference type="SMART" id="SM00220">
    <property type="entry name" value="S_TKc"/>
    <property type="match status" value="1"/>
</dbReference>
<dbReference type="Gene3D" id="1.10.510.10">
    <property type="entry name" value="Transferase(Phosphotransferase) domain 1"/>
    <property type="match status" value="1"/>
</dbReference>
<name>A0A5C3N720_9AGAM</name>
<keyword evidence="3" id="KW-1185">Reference proteome</keyword>
<reference evidence="2 3" key="1">
    <citation type="journal article" date="2019" name="Nat. Ecol. Evol.">
        <title>Megaphylogeny resolves global patterns of mushroom evolution.</title>
        <authorList>
            <person name="Varga T."/>
            <person name="Krizsan K."/>
            <person name="Foldi C."/>
            <person name="Dima B."/>
            <person name="Sanchez-Garcia M."/>
            <person name="Sanchez-Ramirez S."/>
            <person name="Szollosi G.J."/>
            <person name="Szarkandi J.G."/>
            <person name="Papp V."/>
            <person name="Albert L."/>
            <person name="Andreopoulos W."/>
            <person name="Angelini C."/>
            <person name="Antonin V."/>
            <person name="Barry K.W."/>
            <person name="Bougher N.L."/>
            <person name="Buchanan P."/>
            <person name="Buyck B."/>
            <person name="Bense V."/>
            <person name="Catcheside P."/>
            <person name="Chovatia M."/>
            <person name="Cooper J."/>
            <person name="Damon W."/>
            <person name="Desjardin D."/>
            <person name="Finy P."/>
            <person name="Geml J."/>
            <person name="Haridas S."/>
            <person name="Hughes K."/>
            <person name="Justo A."/>
            <person name="Karasinski D."/>
            <person name="Kautmanova I."/>
            <person name="Kiss B."/>
            <person name="Kocsube S."/>
            <person name="Kotiranta H."/>
            <person name="LaButti K.M."/>
            <person name="Lechner B.E."/>
            <person name="Liimatainen K."/>
            <person name="Lipzen A."/>
            <person name="Lukacs Z."/>
            <person name="Mihaltcheva S."/>
            <person name="Morgado L.N."/>
            <person name="Niskanen T."/>
            <person name="Noordeloos M.E."/>
            <person name="Ohm R.A."/>
            <person name="Ortiz-Santana B."/>
            <person name="Ovrebo C."/>
            <person name="Racz N."/>
            <person name="Riley R."/>
            <person name="Savchenko A."/>
            <person name="Shiryaev A."/>
            <person name="Soop K."/>
            <person name="Spirin V."/>
            <person name="Szebenyi C."/>
            <person name="Tomsovsky M."/>
            <person name="Tulloss R.E."/>
            <person name="Uehling J."/>
            <person name="Grigoriev I.V."/>
            <person name="Vagvolgyi C."/>
            <person name="Papp T."/>
            <person name="Martin F.M."/>
            <person name="Miettinen O."/>
            <person name="Hibbett D.S."/>
            <person name="Nagy L.G."/>
        </authorList>
    </citation>
    <scope>NUCLEOTIDE SEQUENCE [LARGE SCALE GENOMIC DNA]</scope>
    <source>
        <strain evidence="2 3">OMC1185</strain>
    </source>
</reference>
<evidence type="ECO:0000313" key="2">
    <source>
        <dbReference type="EMBL" id="TFK53494.1"/>
    </source>
</evidence>
<sequence>MPEETEPSHSVPPDVQEELSPFELWWRNHQQWLKTQGYMLRPRYAHDWRPSWTSNGKSSLDCEDGQSPQYGQITDAVRISDGVIVALKRISKVYASQESDFGVLLSSEQFRDDPENHCVPIYQVLDAPDDKKLQILVMPFLRIWNDPPFDTFGEVISFIDQCIEGLYFMHKQLIAHRDCTWRNIMMDPSALYPESFHPVRTRRTRDFKGDAKHYTRTQRPVKYYLIDFGLTRRYKAEDMPPMEDIVPGGDRSAPEHQPAALERNPTKKCNPFPTDVYYLGNVIRKRLIELNKGFEFLEPLVNDMVQEEPDKRPTMEEVSKRFAEIRKTLTTTKLRSRVVPRNEGRIQGFLRSLSHWFRRIEYIIRRTPAVPMPK</sequence>
<dbReference type="PROSITE" id="PS50011">
    <property type="entry name" value="PROTEIN_KINASE_DOM"/>
    <property type="match status" value="1"/>
</dbReference>
<dbReference type="OrthoDB" id="5987198at2759"/>
<evidence type="ECO:0000259" key="1">
    <source>
        <dbReference type="PROSITE" id="PS50011"/>
    </source>
</evidence>
<dbReference type="GO" id="GO:0004672">
    <property type="term" value="F:protein kinase activity"/>
    <property type="evidence" value="ECO:0007669"/>
    <property type="project" value="InterPro"/>
</dbReference>
<dbReference type="STRING" id="5364.A0A5C3N720"/>
<dbReference type="EMBL" id="ML213507">
    <property type="protein sequence ID" value="TFK53494.1"/>
    <property type="molecule type" value="Genomic_DNA"/>
</dbReference>
<evidence type="ECO:0000313" key="3">
    <source>
        <dbReference type="Proteomes" id="UP000305948"/>
    </source>
</evidence>
<dbReference type="GO" id="GO:0005524">
    <property type="term" value="F:ATP binding"/>
    <property type="evidence" value="ECO:0007669"/>
    <property type="project" value="InterPro"/>
</dbReference>
<dbReference type="InterPro" id="IPR011009">
    <property type="entry name" value="Kinase-like_dom_sf"/>
</dbReference>
<dbReference type="InterPro" id="IPR000719">
    <property type="entry name" value="Prot_kinase_dom"/>
</dbReference>
<feature type="domain" description="Protein kinase" evidence="1">
    <location>
        <begin position="59"/>
        <end position="350"/>
    </location>
</feature>
<dbReference type="SUPFAM" id="SSF56112">
    <property type="entry name" value="Protein kinase-like (PK-like)"/>
    <property type="match status" value="1"/>
</dbReference>